<evidence type="ECO:0000313" key="2">
    <source>
        <dbReference type="EMBL" id="MBV7274763.1"/>
    </source>
</evidence>
<organism evidence="2 3">
    <name type="scientific">Clostridium thailandense</name>
    <dbReference type="NCBI Taxonomy" id="2794346"/>
    <lineage>
        <taxon>Bacteria</taxon>
        <taxon>Bacillati</taxon>
        <taxon>Bacillota</taxon>
        <taxon>Clostridia</taxon>
        <taxon>Eubacteriales</taxon>
        <taxon>Clostridiaceae</taxon>
        <taxon>Clostridium</taxon>
    </lineage>
</organism>
<comment type="caution">
    <text evidence="2">The sequence shown here is derived from an EMBL/GenBank/DDBJ whole genome shotgun (WGS) entry which is preliminary data.</text>
</comment>
<dbReference type="AlphaFoldDB" id="A0A949TY67"/>
<sequence>MKRQIFFLVSMIVIIILAIYKTADIVKINGTSTIKMIDKKEGKDLTISITKGEQYLHKFKINSFISIKTSPQFAVWIEDLNGNYIETLYATSKIVNQSWSKAPNDSAPKNQIKREEALPYWTHKRGNNVIEADVISSATPKGNFIIKTKTSDKQSKYLILAEFNSSTDFNEYYPKDAVPNMDNYSGGEWGSGQPALVYSTTIDLNSTNSVYNLKLIGHSSPSGKDGNLYEDFSKLTTAKNIIKSITIEVK</sequence>
<dbReference type="EMBL" id="JAEEGC010000098">
    <property type="protein sequence ID" value="MBV7274763.1"/>
    <property type="molecule type" value="Genomic_DNA"/>
</dbReference>
<keyword evidence="1" id="KW-0472">Membrane</keyword>
<gene>
    <name evidence="2" type="ORF">I6U48_17855</name>
</gene>
<keyword evidence="1" id="KW-1133">Transmembrane helix</keyword>
<dbReference type="Proteomes" id="UP000694308">
    <property type="component" value="Unassembled WGS sequence"/>
</dbReference>
<evidence type="ECO:0000313" key="3">
    <source>
        <dbReference type="Proteomes" id="UP000694308"/>
    </source>
</evidence>
<accession>A0A949TY67</accession>
<reference evidence="2" key="1">
    <citation type="submission" date="2020-12" db="EMBL/GenBank/DDBJ databases">
        <title>Clostridium thailandense sp. nov., a novel acetogenic bacterium isolated from peat land soil in Thailand.</title>
        <authorList>
            <person name="Chaikitkaew S."/>
            <person name="Birkeland N.K."/>
        </authorList>
    </citation>
    <scope>NUCLEOTIDE SEQUENCE</scope>
    <source>
        <strain evidence="2">PL3</strain>
    </source>
</reference>
<feature type="transmembrane region" description="Helical" evidence="1">
    <location>
        <begin position="5"/>
        <end position="23"/>
    </location>
</feature>
<name>A0A949TY67_9CLOT</name>
<keyword evidence="1" id="KW-0812">Transmembrane</keyword>
<evidence type="ECO:0000256" key="1">
    <source>
        <dbReference type="SAM" id="Phobius"/>
    </source>
</evidence>
<proteinExistence type="predicted"/>
<keyword evidence="3" id="KW-1185">Reference proteome</keyword>
<dbReference type="RefSeq" id="WP_218321823.1">
    <property type="nucleotide sequence ID" value="NZ_JAEEGC010000098.1"/>
</dbReference>
<protein>
    <submittedName>
        <fullName evidence="2">DUF2271 domain-containing protein</fullName>
    </submittedName>
</protein>